<evidence type="ECO:0000313" key="2">
    <source>
        <dbReference type="EMBL" id="QDE71632.1"/>
    </source>
</evidence>
<reference evidence="2 3" key="1">
    <citation type="journal article" date="2019" name="Science">
        <title>Social genes are selection hotspots in kin groups of a soil microbe.</title>
        <authorList>
            <person name="Wielgoss S."/>
            <person name="Wolfensberger R."/>
            <person name="Sun L."/>
            <person name="Fiegna F."/>
            <person name="Velicer G.J."/>
        </authorList>
    </citation>
    <scope>NUCLEOTIDE SEQUENCE [LARGE SCALE GENOMIC DNA]</scope>
    <source>
        <strain evidence="2 3">MC3.5.9c15</strain>
    </source>
</reference>
<organism evidence="2 3">
    <name type="scientific">Myxococcus xanthus</name>
    <dbReference type="NCBI Taxonomy" id="34"/>
    <lineage>
        <taxon>Bacteria</taxon>
        <taxon>Pseudomonadati</taxon>
        <taxon>Myxococcota</taxon>
        <taxon>Myxococcia</taxon>
        <taxon>Myxococcales</taxon>
        <taxon>Cystobacterineae</taxon>
        <taxon>Myxococcaceae</taxon>
        <taxon>Myxococcus</taxon>
    </lineage>
</organism>
<sequence length="75" mass="7217">MGSSPGALGMEGAAPTREGLAVEALTGGVDRPVSAVSRASGEGGASERLQTTSPAAMSSATPSATRPGEGFMALP</sequence>
<protein>
    <submittedName>
        <fullName evidence="2">Uncharacterized protein</fullName>
    </submittedName>
</protein>
<proteinExistence type="predicted"/>
<dbReference type="AlphaFoldDB" id="A0AAE6KVK8"/>
<dbReference type="Proteomes" id="UP000320179">
    <property type="component" value="Chromosome"/>
</dbReference>
<feature type="compositionally biased region" description="Low complexity" evidence="1">
    <location>
        <begin position="51"/>
        <end position="65"/>
    </location>
</feature>
<name>A0AAE6KVK8_MYXXA</name>
<gene>
    <name evidence="2" type="ORF">BHS09_34165</name>
</gene>
<accession>A0AAE6KVK8</accession>
<evidence type="ECO:0000313" key="3">
    <source>
        <dbReference type="Proteomes" id="UP000320179"/>
    </source>
</evidence>
<feature type="region of interest" description="Disordered" evidence="1">
    <location>
        <begin position="1"/>
        <end position="20"/>
    </location>
</feature>
<evidence type="ECO:0000256" key="1">
    <source>
        <dbReference type="SAM" id="MobiDB-lite"/>
    </source>
</evidence>
<feature type="region of interest" description="Disordered" evidence="1">
    <location>
        <begin position="34"/>
        <end position="75"/>
    </location>
</feature>
<dbReference type="EMBL" id="CP017174">
    <property type="protein sequence ID" value="QDE71632.1"/>
    <property type="molecule type" value="Genomic_DNA"/>
</dbReference>